<dbReference type="CDD" id="cd18011">
    <property type="entry name" value="DEXDc_RapA"/>
    <property type="match status" value="1"/>
</dbReference>
<dbReference type="PROSITE" id="PS51194">
    <property type="entry name" value="HELICASE_CTER"/>
    <property type="match status" value="1"/>
</dbReference>
<dbReference type="SMART" id="SM00487">
    <property type="entry name" value="DEXDc"/>
    <property type="match status" value="1"/>
</dbReference>
<accession>A0A7G8T889</accession>
<dbReference type="InterPro" id="IPR014001">
    <property type="entry name" value="Helicase_ATP-bd"/>
</dbReference>
<protein>
    <submittedName>
        <fullName evidence="9">DUF3883 domain-containing protein</fullName>
    </submittedName>
</protein>
<evidence type="ECO:0000259" key="8">
    <source>
        <dbReference type="PROSITE" id="PS51194"/>
    </source>
</evidence>
<dbReference type="InterPro" id="IPR001650">
    <property type="entry name" value="Helicase_C-like"/>
</dbReference>
<evidence type="ECO:0000256" key="3">
    <source>
        <dbReference type="ARBA" id="ARBA00022806"/>
    </source>
</evidence>
<feature type="domain" description="Helicase C-terminal" evidence="8">
    <location>
        <begin position="464"/>
        <end position="643"/>
    </location>
</feature>
<evidence type="ECO:0000259" key="7">
    <source>
        <dbReference type="PROSITE" id="PS51192"/>
    </source>
</evidence>
<evidence type="ECO:0000256" key="5">
    <source>
        <dbReference type="SAM" id="Coils"/>
    </source>
</evidence>
<dbReference type="InterPro" id="IPR024975">
    <property type="entry name" value="NOV_C"/>
</dbReference>
<keyword evidence="5" id="KW-0175">Coiled coil</keyword>
<dbReference type="InterPro" id="IPR027417">
    <property type="entry name" value="P-loop_NTPase"/>
</dbReference>
<keyword evidence="3" id="KW-0347">Helicase</keyword>
<dbReference type="PANTHER" id="PTHR45766">
    <property type="entry name" value="DNA ANNEALING HELICASE AND ENDONUCLEASE ZRANB3 FAMILY MEMBER"/>
    <property type="match status" value="1"/>
</dbReference>
<proteinExistence type="predicted"/>
<dbReference type="SMART" id="SM00490">
    <property type="entry name" value="HELICc"/>
    <property type="match status" value="1"/>
</dbReference>
<dbReference type="KEGG" id="cfem:HCR03_14045"/>
<dbReference type="Proteomes" id="UP000515909">
    <property type="component" value="Chromosome"/>
</dbReference>
<organism evidence="9 10">
    <name type="scientific">Caproicibacter fermentans</name>
    <dbReference type="NCBI Taxonomy" id="2576756"/>
    <lineage>
        <taxon>Bacteria</taxon>
        <taxon>Bacillati</taxon>
        <taxon>Bacillota</taxon>
        <taxon>Clostridia</taxon>
        <taxon>Eubacteriales</taxon>
        <taxon>Acutalibacteraceae</taxon>
        <taxon>Caproicibacter</taxon>
    </lineage>
</organism>
<dbReference type="EMBL" id="CP060286">
    <property type="protein sequence ID" value="QNK39830.1"/>
    <property type="molecule type" value="Genomic_DNA"/>
</dbReference>
<sequence length="1167" mass="133141">MQLDEVKAGLRINGVVPGEVIEVISAIPFGHDAVELIYRRHDGSLGQQLLYANAMDQVSIETSGLPWSFDTDADGYRLASEAYRIRLAHLFDPHLAVHTSMIEPLPHQITAVYQEMLPRQPLRYLLADDPGAGKTIMTGLLIKELKVRGDISRCLIVCPGNLVEQWQDELYSRFQLEFEILSNDRLESSVHGNAFLDMPYCIARLDKLSRDDNIKEKLKVSDWDLIVCDEAHKMSATMFGNEEKRTKRYNLGLLLSGITRHFLLLTATPHNGKDEDFQLFMRLLDSDRFAGRNRGKEKIDASDLMRRLVKEQLLTFEGKPLFPERIAYTLGYELSPLERQLYDDVTEYVQDGFDKALEVLDPNRAHAVGFALTILQRRLASSPEAIYQSLRRRRERLEKRKEEFEASKSVSESMQASAFSEEDWDDLEDAPEDEVNTIEEQFVDEATAAKSVAELANEIEWLKDLEALALKLRNSGVDRKWEQVSKTLQDNSLMYDKSGAREKIIIFTEHRDTLNYLAEKIRNMLGDPSAVVTIQGGLHREDRKLVEESFKNDPAVSVLVATDAAGEGINLQRAHLMINYDLPWNPNRIEQRFGRIHRIGQREVCHLWNLVAMETREGEVFQRLFEKLERERKALGGRVFDVLGKVTFGEKPLRDLLIEAIRYGNRPEVRRRLDQTIDGALDRGALEKLLKERSLAGQSLGLQQVQEIREDMERIEARRLQPHYIESFFTKAYESVKGQIRPRGDKRFALPHVPNALRERRNAQGVPYAIARNYEAVTFEKQYIHVNGKPDATLICPGQPLLNALIDEVLDKGMTFLKRGTVFIDETGTHGNDRLLFYIEDILEDGRHDSAGRPVKVSHRLHFVEISKDSTVSSAGYAPYLDYSAPTPEEIPFIQSLLAEKAWWGKDAEKLARDFAVRTLMPTHLKEVRDRRIAYVDKVEAEVRKRLNAEIAFWDAQAGKMYDQVAQGKTNAQLNADRFRERVNDLERRLNRRLAELTQERNIISKPPTVLGGAWVIPRAMLTQALSKGTTVSFSTEGRALVERIAMETVMTIEKDFGNSPVDVGAQKVGYDVESRTSDNELRFIEVKGRQAGQGTVTVTHNEMLVAANQPERTLLAVVEVDGPHRHVTYYQNWVQQPPGFADVNHTIELDKLRRVATVAFEKEILI</sequence>
<evidence type="ECO:0000256" key="2">
    <source>
        <dbReference type="ARBA" id="ARBA00022801"/>
    </source>
</evidence>
<keyword evidence="2" id="KW-0378">Hydrolase</keyword>
<evidence type="ECO:0000256" key="4">
    <source>
        <dbReference type="ARBA" id="ARBA00022840"/>
    </source>
</evidence>
<dbReference type="AlphaFoldDB" id="A0A7G8T889"/>
<dbReference type="SUPFAM" id="SSF52540">
    <property type="entry name" value="P-loop containing nucleoside triphosphate hydrolases"/>
    <property type="match status" value="2"/>
</dbReference>
<dbReference type="GO" id="GO:0016787">
    <property type="term" value="F:hydrolase activity"/>
    <property type="evidence" value="ECO:0007669"/>
    <property type="project" value="UniProtKB-KW"/>
</dbReference>
<gene>
    <name evidence="9" type="ORF">HCR03_14045</name>
</gene>
<evidence type="ECO:0000313" key="10">
    <source>
        <dbReference type="Proteomes" id="UP000515909"/>
    </source>
</evidence>
<dbReference type="InterPro" id="IPR000330">
    <property type="entry name" value="SNF2_N"/>
</dbReference>
<dbReference type="CDD" id="cd18793">
    <property type="entry name" value="SF2_C_SNF"/>
    <property type="match status" value="1"/>
</dbReference>
<dbReference type="InterPro" id="IPR057342">
    <property type="entry name" value="DEXDc_RapA"/>
</dbReference>
<dbReference type="GO" id="GO:0005524">
    <property type="term" value="F:ATP binding"/>
    <property type="evidence" value="ECO:0007669"/>
    <property type="project" value="UniProtKB-KW"/>
</dbReference>
<dbReference type="Gene3D" id="3.40.50.10810">
    <property type="entry name" value="Tandem AAA-ATPase domain"/>
    <property type="match status" value="1"/>
</dbReference>
<name>A0A7G8T889_9FIRM</name>
<dbReference type="Pfam" id="PF13020">
    <property type="entry name" value="NOV_C"/>
    <property type="match status" value="1"/>
</dbReference>
<dbReference type="Pfam" id="PF00176">
    <property type="entry name" value="SNF2-rel_dom"/>
    <property type="match status" value="1"/>
</dbReference>
<evidence type="ECO:0000256" key="6">
    <source>
        <dbReference type="SAM" id="MobiDB-lite"/>
    </source>
</evidence>
<dbReference type="Pfam" id="PF00271">
    <property type="entry name" value="Helicase_C"/>
    <property type="match status" value="1"/>
</dbReference>
<feature type="coiled-coil region" evidence="5">
    <location>
        <begin position="969"/>
        <end position="1000"/>
    </location>
</feature>
<dbReference type="InterPro" id="IPR038718">
    <property type="entry name" value="SNF2-like_sf"/>
</dbReference>
<dbReference type="RefSeq" id="WP_187034814.1">
    <property type="nucleotide sequence ID" value="NZ_CP060286.1"/>
</dbReference>
<evidence type="ECO:0000313" key="9">
    <source>
        <dbReference type="EMBL" id="QNK39830.1"/>
    </source>
</evidence>
<dbReference type="PROSITE" id="PS51192">
    <property type="entry name" value="HELICASE_ATP_BIND_1"/>
    <property type="match status" value="1"/>
</dbReference>
<feature type="compositionally biased region" description="Polar residues" evidence="6">
    <location>
        <begin position="408"/>
        <end position="418"/>
    </location>
</feature>
<dbReference type="InterPro" id="IPR049730">
    <property type="entry name" value="SNF2/RAD54-like_C"/>
</dbReference>
<keyword evidence="4" id="KW-0067">ATP-binding</keyword>
<dbReference type="Gene3D" id="3.40.50.300">
    <property type="entry name" value="P-loop containing nucleotide triphosphate hydrolases"/>
    <property type="match status" value="1"/>
</dbReference>
<feature type="region of interest" description="Disordered" evidence="6">
    <location>
        <begin position="404"/>
        <end position="428"/>
    </location>
</feature>
<reference evidence="9 10" key="1">
    <citation type="submission" date="2020-08" db="EMBL/GenBank/DDBJ databases">
        <title>The isolate Caproiciproducens sp. 7D4C2 produces n-caproate at mildly acidic conditions from hexoses: genome and rBOX comparison with related strains and chain-elongating bacteria.</title>
        <authorList>
            <person name="Esquivel-Elizondo S."/>
            <person name="Bagci C."/>
            <person name="Temovska M."/>
            <person name="Jeon B.S."/>
            <person name="Bessarab I."/>
            <person name="Williams R.B.H."/>
            <person name="Huson D.H."/>
            <person name="Angenent L.T."/>
        </authorList>
    </citation>
    <scope>NUCLEOTIDE SEQUENCE [LARGE SCALE GENOMIC DNA]</scope>
    <source>
        <strain evidence="9 10">7D4C2</strain>
    </source>
</reference>
<evidence type="ECO:0000256" key="1">
    <source>
        <dbReference type="ARBA" id="ARBA00022741"/>
    </source>
</evidence>
<keyword evidence="1" id="KW-0547">Nucleotide-binding</keyword>
<feature type="domain" description="Helicase ATP-binding" evidence="7">
    <location>
        <begin position="115"/>
        <end position="287"/>
    </location>
</feature>
<dbReference type="GO" id="GO:0004386">
    <property type="term" value="F:helicase activity"/>
    <property type="evidence" value="ECO:0007669"/>
    <property type="project" value="UniProtKB-KW"/>
</dbReference>
<dbReference type="PANTHER" id="PTHR45766:SF6">
    <property type="entry name" value="SWI_SNF-RELATED MATRIX-ASSOCIATED ACTIN-DEPENDENT REGULATOR OF CHROMATIN SUBFAMILY A-LIKE PROTEIN 1"/>
    <property type="match status" value="1"/>
</dbReference>